<organism evidence="1 2">
    <name type="scientific">Prosthecochloris marina</name>
    <dbReference type="NCBI Taxonomy" id="2017681"/>
    <lineage>
        <taxon>Bacteria</taxon>
        <taxon>Pseudomonadati</taxon>
        <taxon>Chlorobiota</taxon>
        <taxon>Chlorobiia</taxon>
        <taxon>Chlorobiales</taxon>
        <taxon>Chlorobiaceae</taxon>
        <taxon>Prosthecochloris</taxon>
    </lineage>
</organism>
<dbReference type="NCBIfam" id="TIGR02436">
    <property type="entry name" value="four helix bundle protein"/>
    <property type="match status" value="1"/>
</dbReference>
<dbReference type="Proteomes" id="UP000246278">
    <property type="component" value="Unassembled WGS sequence"/>
</dbReference>
<protein>
    <submittedName>
        <fullName evidence="1">Four helix bundle protein</fullName>
    </submittedName>
</protein>
<dbReference type="InterPro" id="IPR012657">
    <property type="entry name" value="23S_rRNA-intervening_sequence"/>
</dbReference>
<dbReference type="EMBL" id="PDNZ01000009">
    <property type="protein sequence ID" value="PWW81208.1"/>
    <property type="molecule type" value="Genomic_DNA"/>
</dbReference>
<reference evidence="2" key="1">
    <citation type="submission" date="2017-10" db="EMBL/GenBank/DDBJ databases">
        <authorList>
            <person name="Gaisin V.A."/>
            <person name="Rysina M.S."/>
            <person name="Grouzdev D.S."/>
        </authorList>
    </citation>
    <scope>NUCLEOTIDE SEQUENCE [LARGE SCALE GENOMIC DNA]</scope>
    <source>
        <strain evidence="2">V1</strain>
    </source>
</reference>
<dbReference type="Pfam" id="PF05635">
    <property type="entry name" value="23S_rRNA_IVP"/>
    <property type="match status" value="1"/>
</dbReference>
<sequence>MKIERFEDLIAWKKARELTKEIYEVTGQGLFSKDFGMRDQIRRASVSIMSNLVEGFERGSAKEFHQFLVIAKASCAEVRSQLYVAFDAGYVSEANFSVLEKKAAEVSRIIGGLQTSVAKQRS</sequence>
<dbReference type="PANTHER" id="PTHR38471">
    <property type="entry name" value="FOUR HELIX BUNDLE PROTEIN"/>
    <property type="match status" value="1"/>
</dbReference>
<evidence type="ECO:0000313" key="1">
    <source>
        <dbReference type="EMBL" id="PWW81208.1"/>
    </source>
</evidence>
<accession>A0A317T3C1</accession>
<comment type="caution">
    <text evidence="1">The sequence shown here is derived from an EMBL/GenBank/DDBJ whole genome shotgun (WGS) entry which is preliminary data.</text>
</comment>
<gene>
    <name evidence="1" type="ORF">CR164_11760</name>
</gene>
<evidence type="ECO:0000313" key="2">
    <source>
        <dbReference type="Proteomes" id="UP000246278"/>
    </source>
</evidence>
<dbReference type="InterPro" id="IPR036583">
    <property type="entry name" value="23S_rRNA_IVS_sf"/>
</dbReference>
<dbReference type="SUPFAM" id="SSF158446">
    <property type="entry name" value="IVS-encoded protein-like"/>
    <property type="match status" value="1"/>
</dbReference>
<keyword evidence="2" id="KW-1185">Reference proteome</keyword>
<dbReference type="RefSeq" id="WP_110024191.1">
    <property type="nucleotide sequence ID" value="NZ_PDNZ01000009.1"/>
</dbReference>
<dbReference type="Gene3D" id="1.20.1440.60">
    <property type="entry name" value="23S rRNA-intervening sequence"/>
    <property type="match status" value="1"/>
</dbReference>
<name>A0A317T3C1_9CHLB</name>
<dbReference type="OrthoDB" id="5515766at2"/>
<dbReference type="CDD" id="cd16377">
    <property type="entry name" value="23S_rRNA_IVP_like"/>
    <property type="match status" value="1"/>
</dbReference>
<dbReference type="PANTHER" id="PTHR38471:SF2">
    <property type="entry name" value="FOUR HELIX BUNDLE PROTEIN"/>
    <property type="match status" value="1"/>
</dbReference>
<dbReference type="AlphaFoldDB" id="A0A317T3C1"/>
<proteinExistence type="predicted"/>